<dbReference type="KEGG" id="rue:DT065_05100"/>
<accession>A0A345BWX8</accession>
<dbReference type="EMBL" id="CP031092">
    <property type="protein sequence ID" value="AXF55459.1"/>
    <property type="molecule type" value="Genomic_DNA"/>
</dbReference>
<feature type="compositionally biased region" description="Basic and acidic residues" evidence="1">
    <location>
        <begin position="1"/>
        <end position="11"/>
    </location>
</feature>
<name>A0A345BWX8_9BACI</name>
<reference evidence="2 3" key="1">
    <citation type="journal article" date="2018" name="J. Microbiol.">
        <title>Salicibibacter kimchii gen. nov., sp. nov., a moderately halophilic and alkalitolerant bacterium in the family Bacillaceae, isolated from kimchi.</title>
        <authorList>
            <person name="Jang J.Y."/>
            <person name="Oh Y.J."/>
            <person name="Lim S.K."/>
            <person name="Park H.K."/>
            <person name="Lee C."/>
            <person name="Kim J.Y."/>
            <person name="Lee M.A."/>
            <person name="Choi H.J."/>
        </authorList>
    </citation>
    <scope>NUCLEOTIDE SEQUENCE [LARGE SCALE GENOMIC DNA]</scope>
    <source>
        <strain evidence="2 3">NKC1-1</strain>
    </source>
</reference>
<dbReference type="AlphaFoldDB" id="A0A345BWX8"/>
<gene>
    <name evidence="2" type="ORF">DT065_05100</name>
</gene>
<feature type="region of interest" description="Disordered" evidence="1">
    <location>
        <begin position="1"/>
        <end position="26"/>
    </location>
</feature>
<organism evidence="2 3">
    <name type="scientific">Salicibibacter kimchii</name>
    <dbReference type="NCBI Taxonomy" id="2099786"/>
    <lineage>
        <taxon>Bacteria</taxon>
        <taxon>Bacillati</taxon>
        <taxon>Bacillota</taxon>
        <taxon>Bacilli</taxon>
        <taxon>Bacillales</taxon>
        <taxon>Bacillaceae</taxon>
        <taxon>Salicibibacter</taxon>
    </lineage>
</organism>
<dbReference type="Proteomes" id="UP000252100">
    <property type="component" value="Chromosome"/>
</dbReference>
<protein>
    <submittedName>
        <fullName evidence="2">Uncharacterized protein</fullName>
    </submittedName>
</protein>
<evidence type="ECO:0000313" key="2">
    <source>
        <dbReference type="EMBL" id="AXF55459.1"/>
    </source>
</evidence>
<sequence length="81" mass="8810">MKESVGKRTGDGESLVSPLHEDHPRAPVRNGYFRVGAGVHQTLLDPSGVAFLCSYQGGTAGKPRPYAGRGFLCTYNRMEEK</sequence>
<keyword evidence="3" id="KW-1185">Reference proteome</keyword>
<evidence type="ECO:0000256" key="1">
    <source>
        <dbReference type="SAM" id="MobiDB-lite"/>
    </source>
</evidence>
<evidence type="ECO:0000313" key="3">
    <source>
        <dbReference type="Proteomes" id="UP000252100"/>
    </source>
</evidence>
<proteinExistence type="predicted"/>